<dbReference type="InterPro" id="IPR000033">
    <property type="entry name" value="LDLR_classB_rpt"/>
</dbReference>
<feature type="domain" description="Cadherin" evidence="4">
    <location>
        <begin position="527"/>
        <end position="618"/>
    </location>
</feature>
<dbReference type="InterPro" id="IPR001343">
    <property type="entry name" value="Hemolysn_Ca-bd"/>
</dbReference>
<dbReference type="InterPro" id="IPR018511">
    <property type="entry name" value="Hemolysin-typ_Ca-bd_CS"/>
</dbReference>
<feature type="domain" description="Cadherin" evidence="4">
    <location>
        <begin position="334"/>
        <end position="425"/>
    </location>
</feature>
<dbReference type="CDD" id="cd11304">
    <property type="entry name" value="Cadherin_repeat"/>
    <property type="match status" value="3"/>
</dbReference>
<dbReference type="PANTHER" id="PTHR46513">
    <property type="entry name" value="VITELLOGENIN RECEPTOR-LIKE PROTEIN-RELATED-RELATED"/>
    <property type="match status" value="1"/>
</dbReference>
<accession>A0ABT7LY96</accession>
<evidence type="ECO:0000313" key="6">
    <source>
        <dbReference type="Proteomes" id="UP001230986"/>
    </source>
</evidence>
<dbReference type="InterPro" id="IPR002126">
    <property type="entry name" value="Cadherin-like_dom"/>
</dbReference>
<evidence type="ECO:0000313" key="5">
    <source>
        <dbReference type="EMBL" id="MDL5056537.1"/>
    </source>
</evidence>
<dbReference type="PRINTS" id="PR00313">
    <property type="entry name" value="CABNDNGRPT"/>
</dbReference>
<dbReference type="Pfam" id="PF00353">
    <property type="entry name" value="HemolysinCabind"/>
    <property type="match status" value="2"/>
</dbReference>
<keyword evidence="1" id="KW-0732">Signal</keyword>
<dbReference type="InterPro" id="IPR050778">
    <property type="entry name" value="Cueball_EGF_LRP_Nidogen"/>
</dbReference>
<feature type="domain" description="Cadherin" evidence="4">
    <location>
        <begin position="432"/>
        <end position="520"/>
    </location>
</feature>
<dbReference type="Pfam" id="PF00058">
    <property type="entry name" value="Ldl_recept_b"/>
    <property type="match status" value="3"/>
</dbReference>
<comment type="caution">
    <text evidence="5">The sequence shown here is derived from an EMBL/GenBank/DDBJ whole genome shotgun (WGS) entry which is preliminary data.</text>
</comment>
<gene>
    <name evidence="5" type="ORF">QQ055_03510</name>
</gene>
<dbReference type="SMART" id="SM00135">
    <property type="entry name" value="LY"/>
    <property type="match status" value="5"/>
</dbReference>
<dbReference type="Gene3D" id="2.120.10.30">
    <property type="entry name" value="TolB, C-terminal domain"/>
    <property type="match status" value="2"/>
</dbReference>
<dbReference type="InterPro" id="IPR011042">
    <property type="entry name" value="6-blade_b-propeller_TolB-like"/>
</dbReference>
<evidence type="ECO:0000256" key="1">
    <source>
        <dbReference type="ARBA" id="ARBA00022729"/>
    </source>
</evidence>
<evidence type="ECO:0000256" key="2">
    <source>
        <dbReference type="ARBA" id="ARBA00022737"/>
    </source>
</evidence>
<dbReference type="SMART" id="SM00237">
    <property type="entry name" value="Calx_beta"/>
    <property type="match status" value="1"/>
</dbReference>
<evidence type="ECO:0000259" key="4">
    <source>
        <dbReference type="PROSITE" id="PS50268"/>
    </source>
</evidence>
<dbReference type="SUPFAM" id="SSF63829">
    <property type="entry name" value="Calcium-dependent phosphotriesterase"/>
    <property type="match status" value="2"/>
</dbReference>
<protein>
    <submittedName>
        <fullName evidence="5">Calx-beta domain-containing protein</fullName>
    </submittedName>
</protein>
<dbReference type="SMART" id="SM00112">
    <property type="entry name" value="CA"/>
    <property type="match status" value="3"/>
</dbReference>
<dbReference type="InterPro" id="IPR011049">
    <property type="entry name" value="Serralysin-like_metalloprot_C"/>
</dbReference>
<dbReference type="SUPFAM" id="SSF49313">
    <property type="entry name" value="Cadherin-like"/>
    <property type="match status" value="3"/>
</dbReference>
<dbReference type="InterPro" id="IPR038081">
    <property type="entry name" value="CalX-like_sf"/>
</dbReference>
<dbReference type="InterPro" id="IPR015919">
    <property type="entry name" value="Cadherin-like_sf"/>
</dbReference>
<dbReference type="PROSITE" id="PS51120">
    <property type="entry name" value="LDLRB"/>
    <property type="match status" value="5"/>
</dbReference>
<dbReference type="InterPro" id="IPR003644">
    <property type="entry name" value="Calx_beta"/>
</dbReference>
<dbReference type="RefSeq" id="WP_284478522.1">
    <property type="nucleotide sequence ID" value="NZ_JASVEJ010000014.1"/>
</dbReference>
<proteinExistence type="predicted"/>
<dbReference type="SUPFAM" id="SSF51120">
    <property type="entry name" value="beta-Roll"/>
    <property type="match status" value="2"/>
</dbReference>
<keyword evidence="3" id="KW-0106">Calcium</keyword>
<dbReference type="Gene3D" id="2.150.10.10">
    <property type="entry name" value="Serralysin-like metalloprotease, C-terminal"/>
    <property type="match status" value="2"/>
</dbReference>
<dbReference type="Gene3D" id="2.60.40.2030">
    <property type="match status" value="1"/>
</dbReference>
<evidence type="ECO:0000256" key="3">
    <source>
        <dbReference type="ARBA" id="ARBA00022837"/>
    </source>
</evidence>
<dbReference type="PANTHER" id="PTHR46513:SF13">
    <property type="entry name" value="EGF-LIKE DOMAIN-CONTAINING PROTEIN"/>
    <property type="match status" value="1"/>
</dbReference>
<dbReference type="EMBL" id="JASVEJ010000014">
    <property type="protein sequence ID" value="MDL5056537.1"/>
    <property type="molecule type" value="Genomic_DNA"/>
</dbReference>
<dbReference type="PRINTS" id="PR00205">
    <property type="entry name" value="CADHERIN"/>
</dbReference>
<dbReference type="PROSITE" id="PS50268">
    <property type="entry name" value="CADHERIN_2"/>
    <property type="match status" value="3"/>
</dbReference>
<reference evidence="5 6" key="1">
    <citation type="submission" date="2023-06" db="EMBL/GenBank/DDBJ databases">
        <title>Whole genome sequence of Oscillatoria calcuttensis NRMC-F 0142.</title>
        <authorList>
            <person name="Shakena Fathima T."/>
            <person name="Muralitharan G."/>
            <person name="Thajuddin N."/>
        </authorList>
    </citation>
    <scope>NUCLEOTIDE SEQUENCE [LARGE SCALE GENOMIC DNA]</scope>
    <source>
        <strain evidence="5 6">NRMC-F 0142</strain>
    </source>
</reference>
<dbReference type="Pfam" id="PF03160">
    <property type="entry name" value="Calx-beta"/>
    <property type="match status" value="1"/>
</dbReference>
<organism evidence="5 6">
    <name type="scientific">Geitlerinema calcuttense NRMC-F 0142</name>
    <dbReference type="NCBI Taxonomy" id="2922238"/>
    <lineage>
        <taxon>Bacteria</taxon>
        <taxon>Bacillati</taxon>
        <taxon>Cyanobacteriota</taxon>
        <taxon>Cyanophyceae</taxon>
        <taxon>Geitlerinematales</taxon>
        <taxon>Geitlerinemataceae</taxon>
        <taxon>Geitlerinema</taxon>
    </lineage>
</organism>
<dbReference type="PROSITE" id="PS00330">
    <property type="entry name" value="HEMOLYSIN_CALCIUM"/>
    <property type="match status" value="3"/>
</dbReference>
<dbReference type="SUPFAM" id="SSF141072">
    <property type="entry name" value="CalX-like"/>
    <property type="match status" value="1"/>
</dbReference>
<name>A0ABT7LY96_9CYAN</name>
<keyword evidence="6" id="KW-1185">Reference proteome</keyword>
<keyword evidence="2" id="KW-0677">Repeat</keyword>
<dbReference type="Proteomes" id="UP001230986">
    <property type="component" value="Unassembled WGS sequence"/>
</dbReference>
<dbReference type="Gene3D" id="2.60.40.60">
    <property type="entry name" value="Cadherins"/>
    <property type="match status" value="3"/>
</dbReference>
<sequence>MLVITGTPGDDTLIGTLQSEVIFANAGDDWIEGVGGNNILYGDQGNDSIFGGLGDDILYGNGGDDWLEGGEGNDILFGGHGNDTLIGGLGNNRLSGDAGNDLLQSFNGSDTLTGGVGDDTFAIAPTTGGFTLEEATIITDFHEGTNVIELTNGLDFSQLRIFQGSGQYSNDTIIQDQTSDRFLLILQGVAVESIDRNDFIPPPAAQPGSLQFSASTFRISEDGTPIAAVTVTRIGGSQGEVSVVLTLTDGSATAPDDYDNTPITVTFADGDSTPKTVNIPIVDDDLVEGDETVNLFLSNPTGGATLGSNQTATLIIIDNDFPGAPTGIELSNNTLDENSPAGSVIGLLSTLDPDVGDTHTYTLLDDADGRFTLNGNQLVVAPGAVLDFETTPSFNIAIRTTDSTGLTYDEVFTIALNDVNEAPIAIKLSNNTIDEQSPIGTLIGLLSTLDPDIGDTHTYSLLDDASGRFEIENNQLVVADSSLLEAAAYQITIRSTDAGGLFLDRTFNIQVNNVNQAPIGIELSNNTVDEGSSEGTVVGIFSTLDPDAGDTHTYTLLDDAEGRFTLDGDRLIVADGMQIDFETNATHSITIQTTDAGGLSYTETLIIDVNDLNDAPILDPSSDLRFSPINQNLNVTRNNGTLVANMLVSAGTTPIFDPDAGAVQGIAVIGVDDSNGVWEYSTDGGTTWQEFGAISPTEATVLRDTPNDRIRFLPNLNFIGSADILFQAWDATDGNPSGTQNIDASLAGGTTAFSLASDTAAISVVQPIYIADTSEVSPGANAIRRTDLGATGLIDLVVNLGDPLAIALDAERGKMYWTDDTTNRIQRANLDGTGVENLIVSGLDRPRAIALDLFNDKIYWVDSGRDIIERANLDGTGREVVLDLGGPSPALFPTGIALDVPRNQMYWTDGTQNTIHRANLDGTGAEIIVGSGLVRPRAIALDLSRDRVYWTDLQLGIIESANLDGSARETLVSGLSFPTSLAIDPLGGKMYWADSTTDKLQRANLDGSGIEDLLTANRDFDPTGIALLF</sequence>